<dbReference type="PANTHER" id="PTHR42862:SF1">
    <property type="entry name" value="DELTA-1-PYRROLINE-5-CARBOXYLATE DEHYDROGENASE 2, ISOFORM A-RELATED"/>
    <property type="match status" value="1"/>
</dbReference>
<dbReference type="GO" id="GO:0009898">
    <property type="term" value="C:cytoplasmic side of plasma membrane"/>
    <property type="evidence" value="ECO:0007669"/>
    <property type="project" value="TreeGrafter"/>
</dbReference>
<evidence type="ECO:0000256" key="1">
    <source>
        <dbReference type="ARBA" id="ARBA00023002"/>
    </source>
</evidence>
<dbReference type="EMBL" id="CP058708">
    <property type="protein sequence ID" value="QLH50949.1"/>
    <property type="molecule type" value="Genomic_DNA"/>
</dbReference>
<keyword evidence="1 4" id="KW-0560">Oxidoreductase</keyword>
<evidence type="ECO:0000313" key="6">
    <source>
        <dbReference type="Proteomes" id="UP000021315"/>
    </source>
</evidence>
<dbReference type="Gene3D" id="3.40.605.10">
    <property type="entry name" value="Aldehyde Dehydrogenase, Chain A, domain 1"/>
    <property type="match status" value="1"/>
</dbReference>
<sequence>MAHPLFERHRATLDAALEAIRVRGYWSAYSEMPSPKVYGETAMQDGKAAIDALRGQEFLLDMPGRIGAVASERSPYGVELSISYPECDPQALIDAGLAAMPAWQKVGADGRTGICLEALQRINQRSFEIAHAVMMTTGQGWMMAFQAGGPHAQDRGLEALAYAWREMSFVPNEALWEKPQGKNPPLTMRKHFEIVGRGVALVIGCGTFPTWNTYPGLFAALATGNAVIVKPHENAILPAAISVRIIREVLAENGIDPNLVTLAVTSDRKTTQALAVNPAVKSVDFTGSNAFGEWLKEHCRQAQVYAELAGVNNVIIESTDDYKGMLKNLAFTLALYSGQMCTTTQAIIVPADGIETDEGHKSFDQIGADLGAALDGLLAKPEIATAVLGAIQSSDTLARLADAAALGEVVVASRKIEHAEYPMAEVRTPIILKCDAADEGAYMQERFGPISFLVRVQNSTAAVALSERLVHEHGALTVGLYSTQPEVVEAVTAATCRAKVALSINLTSAVYVNQSAAFSDYHATGGNPAATTCYADAAFVASRFRVVQRRYHV</sequence>
<dbReference type="InterPro" id="IPR050485">
    <property type="entry name" value="Proline_metab_enzyme"/>
</dbReference>
<dbReference type="AlphaFoldDB" id="A0A080MAS2"/>
<evidence type="ECO:0000313" key="7">
    <source>
        <dbReference type="Proteomes" id="UP000509684"/>
    </source>
</evidence>
<dbReference type="SUPFAM" id="SSF53720">
    <property type="entry name" value="ALDH-like"/>
    <property type="match status" value="1"/>
</dbReference>
<name>A0A080MAS2_9PROT</name>
<keyword evidence="6" id="KW-1185">Reference proteome</keyword>
<protein>
    <submittedName>
        <fullName evidence="4">1-pyrroline-5-carboxylate dehydrogenase</fullName>
        <ecNumber evidence="4">1.2.1.88</ecNumber>
    </submittedName>
    <submittedName>
        <fullName evidence="5">Phenylacetic acid degradation protein PaaN</fullName>
    </submittedName>
</protein>
<reference evidence="4 6" key="1">
    <citation type="submission" date="2014-02" db="EMBL/GenBank/DDBJ databases">
        <title>Expanding our view of genomic diversity in Candidatus Accumulibacter clades.</title>
        <authorList>
            <person name="Skennerton C.T."/>
            <person name="Barr J.J."/>
            <person name="Slater F.R."/>
            <person name="Bond P.L."/>
            <person name="Tyson G.W."/>
        </authorList>
    </citation>
    <scope>NUCLEOTIDE SEQUENCE [LARGE SCALE GENOMIC DNA]</scope>
    <source>
        <strain evidence="6">SK-02</strain>
    </source>
</reference>
<dbReference type="EC" id="1.2.1.88" evidence="4"/>
<evidence type="ECO:0000256" key="2">
    <source>
        <dbReference type="ARBA" id="ARBA00023027"/>
    </source>
</evidence>
<keyword evidence="2" id="KW-0520">NAD</keyword>
<dbReference type="PANTHER" id="PTHR42862">
    <property type="entry name" value="DELTA-1-PYRROLINE-5-CARBOXYLATE DEHYDROGENASE 1, ISOFORM A-RELATED"/>
    <property type="match status" value="1"/>
</dbReference>
<dbReference type="STRING" id="1453999.AW06_000289"/>
<organism evidence="4 6">
    <name type="scientific">Candidatus Accumulibacter cognatus</name>
    <dbReference type="NCBI Taxonomy" id="2954383"/>
    <lineage>
        <taxon>Bacteria</taxon>
        <taxon>Pseudomonadati</taxon>
        <taxon>Pseudomonadota</taxon>
        <taxon>Betaproteobacteria</taxon>
        <taxon>Candidatus Accumulibacter</taxon>
    </lineage>
</organism>
<evidence type="ECO:0000259" key="3">
    <source>
        <dbReference type="Pfam" id="PF00171"/>
    </source>
</evidence>
<feature type="domain" description="Aldehyde dehydrogenase" evidence="3">
    <location>
        <begin position="90"/>
        <end position="497"/>
    </location>
</feature>
<accession>A0A080MAS2</accession>
<evidence type="ECO:0000313" key="5">
    <source>
        <dbReference type="EMBL" id="QLH50949.1"/>
    </source>
</evidence>
<dbReference type="InterPro" id="IPR011975">
    <property type="entry name" value="PaaN_2"/>
</dbReference>
<dbReference type="RefSeq" id="WP_034944455.1">
    <property type="nucleotide sequence ID" value="NZ_JDST02000005.1"/>
</dbReference>
<reference evidence="5" key="3">
    <citation type="submission" date="2020-06" db="EMBL/GenBank/DDBJ databases">
        <authorList>
            <person name="Arumugam K."/>
            <person name="Besarab I."/>
            <person name="Haryono M."/>
            <person name="Bagci C."/>
            <person name="Beier S."/>
            <person name="Buchfink B."/>
            <person name="Gorska A."/>
            <person name="Qiu G."/>
            <person name="Huson D.H."/>
            <person name="Williams R.B."/>
        </authorList>
    </citation>
    <scope>NUCLEOTIDE SEQUENCE</scope>
    <source>
        <strain evidence="5">SSA1</strain>
    </source>
</reference>
<dbReference type="NCBIfam" id="TIGR02288">
    <property type="entry name" value="PaaN_2"/>
    <property type="match status" value="1"/>
</dbReference>
<gene>
    <name evidence="4" type="primary">rocA</name>
    <name evidence="5" type="synonym">paaN</name>
    <name evidence="4" type="ORF">AW06_000289</name>
    <name evidence="5" type="ORF">HWD57_14975</name>
</gene>
<evidence type="ECO:0000313" key="4">
    <source>
        <dbReference type="EMBL" id="KFB78338.1"/>
    </source>
</evidence>
<dbReference type="GO" id="GO:0010133">
    <property type="term" value="P:L-proline catabolic process to L-glutamate"/>
    <property type="evidence" value="ECO:0007669"/>
    <property type="project" value="TreeGrafter"/>
</dbReference>
<dbReference type="GO" id="GO:0003842">
    <property type="term" value="F:L-glutamate gamma-semialdehyde dehydrogenase activity"/>
    <property type="evidence" value="ECO:0007669"/>
    <property type="project" value="UniProtKB-EC"/>
</dbReference>
<dbReference type="Pfam" id="PF00171">
    <property type="entry name" value="Aldedh"/>
    <property type="match status" value="1"/>
</dbReference>
<dbReference type="InterPro" id="IPR016161">
    <property type="entry name" value="Ald_DH/histidinol_DH"/>
</dbReference>
<dbReference type="InterPro" id="IPR016163">
    <property type="entry name" value="Ald_DH_C"/>
</dbReference>
<dbReference type="Proteomes" id="UP000021315">
    <property type="component" value="Unassembled WGS sequence"/>
</dbReference>
<dbReference type="EMBL" id="JDST02000005">
    <property type="protein sequence ID" value="KFB78338.1"/>
    <property type="molecule type" value="Genomic_DNA"/>
</dbReference>
<dbReference type="InterPro" id="IPR015590">
    <property type="entry name" value="Aldehyde_DH_dom"/>
</dbReference>
<dbReference type="Proteomes" id="UP000509684">
    <property type="component" value="Chromosome"/>
</dbReference>
<dbReference type="KEGG" id="acog:HWD57_14975"/>
<accession>A0A7D5NEP8</accession>
<proteinExistence type="predicted"/>
<dbReference type="Gene3D" id="3.40.309.10">
    <property type="entry name" value="Aldehyde Dehydrogenase, Chain A, domain 2"/>
    <property type="match status" value="1"/>
</dbReference>
<reference evidence="5 7" key="2">
    <citation type="journal article" date="2019" name="Microbiome">
        <title>Annotated bacterial chromosomes from frame-shift-corrected long-read metagenomic data.</title>
        <authorList>
            <person name="Arumugam K."/>
            <person name="Bagci C."/>
            <person name="Bessarab I."/>
            <person name="Beier S."/>
            <person name="Buchfink B."/>
            <person name="Gorska A."/>
            <person name="Qiu G."/>
            <person name="Huson D.H."/>
            <person name="Williams R.B.H."/>
        </authorList>
    </citation>
    <scope>NUCLEOTIDE SEQUENCE [LARGE SCALE GENOMIC DNA]</scope>
    <source>
        <strain evidence="5">SSA1</strain>
    </source>
</reference>
<dbReference type="InterPro" id="IPR016162">
    <property type="entry name" value="Ald_DH_N"/>
</dbReference>